<accession>A0ABU7CPV4</accession>
<keyword evidence="2" id="KW-1185">Reference proteome</keyword>
<evidence type="ECO:0000313" key="1">
    <source>
        <dbReference type="EMBL" id="MED6264821.1"/>
    </source>
</evidence>
<dbReference type="EMBL" id="JAHUTJ010001701">
    <property type="protein sequence ID" value="MED6264821.1"/>
    <property type="molecule type" value="Genomic_DNA"/>
</dbReference>
<proteinExistence type="predicted"/>
<sequence>MRTLSTLLRSAQDCLGLTVQRCHAAPPRFDILSPWRTDPNQTPVSRFCFPVPDPENKVPETLLFPVFSACGSSMPSPI</sequence>
<name>A0ABU7CPV4_9TELE</name>
<evidence type="ECO:0000313" key="2">
    <source>
        <dbReference type="Proteomes" id="UP001352852"/>
    </source>
</evidence>
<comment type="caution">
    <text evidence="1">The sequence shown here is derived from an EMBL/GenBank/DDBJ whole genome shotgun (WGS) entry which is preliminary data.</text>
</comment>
<organism evidence="1 2">
    <name type="scientific">Characodon lateralis</name>
    <dbReference type="NCBI Taxonomy" id="208331"/>
    <lineage>
        <taxon>Eukaryota</taxon>
        <taxon>Metazoa</taxon>
        <taxon>Chordata</taxon>
        <taxon>Craniata</taxon>
        <taxon>Vertebrata</taxon>
        <taxon>Euteleostomi</taxon>
        <taxon>Actinopterygii</taxon>
        <taxon>Neopterygii</taxon>
        <taxon>Teleostei</taxon>
        <taxon>Neoteleostei</taxon>
        <taxon>Acanthomorphata</taxon>
        <taxon>Ovalentaria</taxon>
        <taxon>Atherinomorphae</taxon>
        <taxon>Cyprinodontiformes</taxon>
        <taxon>Goodeidae</taxon>
        <taxon>Characodon</taxon>
    </lineage>
</organism>
<protein>
    <submittedName>
        <fullName evidence="1">Uncharacterized protein</fullName>
    </submittedName>
</protein>
<dbReference type="Proteomes" id="UP001352852">
    <property type="component" value="Unassembled WGS sequence"/>
</dbReference>
<reference evidence="1 2" key="1">
    <citation type="submission" date="2021-06" db="EMBL/GenBank/DDBJ databases">
        <authorList>
            <person name="Palmer J.M."/>
        </authorList>
    </citation>
    <scope>NUCLEOTIDE SEQUENCE [LARGE SCALE GENOMIC DNA]</scope>
    <source>
        <strain evidence="1 2">CL_MEX2019</strain>
        <tissue evidence="1">Muscle</tissue>
    </source>
</reference>
<gene>
    <name evidence="1" type="ORF">CHARACLAT_019028</name>
</gene>